<evidence type="ECO:0000256" key="3">
    <source>
        <dbReference type="ARBA" id="ARBA00023002"/>
    </source>
</evidence>
<protein>
    <recommendedName>
        <fullName evidence="6">Aldehyde dehydrogenase domain-containing protein</fullName>
    </recommendedName>
</protein>
<comment type="similarity">
    <text evidence="1 5">Belongs to the aldehyde dehydrogenase family.</text>
</comment>
<evidence type="ECO:0000256" key="1">
    <source>
        <dbReference type="ARBA" id="ARBA00009986"/>
    </source>
</evidence>
<keyword evidence="8" id="KW-1185">Reference proteome</keyword>
<sequence>MSATPHPSDNVPLVIDGARVTGVSRLPVINPRNGSEIWTYSGASVQDSTRAVEAAHAAFPAWSSTHPSARSVILFKAAELFLARRAELIEYMKLETAAEDAFAEFNIQATVGQLKDIARRIPAIEGYSPHMDDGNRSALVMKIPYGVILGIAPWNAPYILGTRAVAAALAAGNTVVLKGSELSPRCFYSIMNIFIDAGLPKGCLNLIYAPAEAASEVTEAVIQHPAVGKVNFTGSTAVGRIIASISGKHLKPVLLELGGKATAIVFEDADLQKAAKACLLGAFLHSGQVCMATERMVVHASVAADFAKLLKDNLASMYSSADSHPVLISPRAAEKVRGLISDALGKGANILCEARPTGDDMLAPRILSNVREDMNIFYTESFGPVATFHTFNTEDEALNIANDTEYGLAGAVFTQNLNRGLRVAKKYLTGAVHINSMSIHDEAVLSHGGMKNSGFGRFNADQGLNEFLRSQVITWEN</sequence>
<dbReference type="InterPro" id="IPR050740">
    <property type="entry name" value="Aldehyde_DH_Superfamily"/>
</dbReference>
<proteinExistence type="inferred from homology"/>
<dbReference type="PROSITE" id="PS00070">
    <property type="entry name" value="ALDEHYDE_DEHYDR_CYS"/>
    <property type="match status" value="1"/>
</dbReference>
<gene>
    <name evidence="7" type="ORF">BHE90_016255</name>
</gene>
<evidence type="ECO:0000256" key="2">
    <source>
        <dbReference type="ARBA" id="ARBA00022857"/>
    </source>
</evidence>
<dbReference type="InterPro" id="IPR016162">
    <property type="entry name" value="Ald_DH_N"/>
</dbReference>
<dbReference type="PANTHER" id="PTHR43353">
    <property type="entry name" value="SUCCINATE-SEMIALDEHYDE DEHYDROGENASE, MITOCHONDRIAL"/>
    <property type="match status" value="1"/>
</dbReference>
<dbReference type="GO" id="GO:0004777">
    <property type="term" value="F:succinate-semialdehyde dehydrogenase (NAD+) activity"/>
    <property type="evidence" value="ECO:0007669"/>
    <property type="project" value="TreeGrafter"/>
</dbReference>
<accession>A0A430L0X0</accession>
<dbReference type="FunFam" id="3.40.605.10:FF:000012">
    <property type="entry name" value="NAD-dependent succinate-semialdehyde dehydrogenase"/>
    <property type="match status" value="1"/>
</dbReference>
<dbReference type="SUPFAM" id="SSF53720">
    <property type="entry name" value="ALDH-like"/>
    <property type="match status" value="1"/>
</dbReference>
<keyword evidence="2" id="KW-0521">NADP</keyword>
<organism evidence="7 8">
    <name type="scientific">Fusarium euwallaceae</name>
    <dbReference type="NCBI Taxonomy" id="1147111"/>
    <lineage>
        <taxon>Eukaryota</taxon>
        <taxon>Fungi</taxon>
        <taxon>Dikarya</taxon>
        <taxon>Ascomycota</taxon>
        <taxon>Pezizomycotina</taxon>
        <taxon>Sordariomycetes</taxon>
        <taxon>Hypocreomycetidae</taxon>
        <taxon>Hypocreales</taxon>
        <taxon>Nectriaceae</taxon>
        <taxon>Fusarium</taxon>
        <taxon>Fusarium solani species complex</taxon>
    </lineage>
</organism>
<reference evidence="7 8" key="1">
    <citation type="submission" date="2017-06" db="EMBL/GenBank/DDBJ databases">
        <title>Comparative genomic analysis of Ambrosia Fusariam Clade fungi.</title>
        <authorList>
            <person name="Stajich J.E."/>
            <person name="Carrillo J."/>
            <person name="Kijimoto T."/>
            <person name="Eskalen A."/>
            <person name="O'Donnell K."/>
            <person name="Kasson M."/>
        </authorList>
    </citation>
    <scope>NUCLEOTIDE SEQUENCE [LARGE SCALE GENOMIC DNA]</scope>
    <source>
        <strain evidence="7 8">UCR1854</strain>
    </source>
</reference>
<evidence type="ECO:0000256" key="4">
    <source>
        <dbReference type="PROSITE-ProRule" id="PRU10007"/>
    </source>
</evidence>
<dbReference type="InterPro" id="IPR016163">
    <property type="entry name" value="Ald_DH_C"/>
</dbReference>
<feature type="active site" evidence="4">
    <location>
        <position position="256"/>
    </location>
</feature>
<dbReference type="Proteomes" id="UP000287124">
    <property type="component" value="Unassembled WGS sequence"/>
</dbReference>
<dbReference type="Gene3D" id="3.40.309.10">
    <property type="entry name" value="Aldehyde Dehydrogenase, Chain A, domain 2"/>
    <property type="match status" value="1"/>
</dbReference>
<dbReference type="InterPro" id="IPR016160">
    <property type="entry name" value="Ald_DH_CS_CYS"/>
</dbReference>
<evidence type="ECO:0000259" key="6">
    <source>
        <dbReference type="Pfam" id="PF00171"/>
    </source>
</evidence>
<evidence type="ECO:0000256" key="5">
    <source>
        <dbReference type="RuleBase" id="RU003345"/>
    </source>
</evidence>
<keyword evidence="3 5" id="KW-0560">Oxidoreductase</keyword>
<dbReference type="CDD" id="cd07105">
    <property type="entry name" value="ALDH_SaliADH"/>
    <property type="match status" value="1"/>
</dbReference>
<name>A0A430L0X0_9HYPO</name>
<dbReference type="Pfam" id="PF00171">
    <property type="entry name" value="Aldedh"/>
    <property type="match status" value="1"/>
</dbReference>
<comment type="caution">
    <text evidence="7">The sequence shown here is derived from an EMBL/GenBank/DDBJ whole genome shotgun (WGS) entry which is preliminary data.</text>
</comment>
<dbReference type="GO" id="GO:0009450">
    <property type="term" value="P:gamma-aminobutyric acid catabolic process"/>
    <property type="evidence" value="ECO:0007669"/>
    <property type="project" value="TreeGrafter"/>
</dbReference>
<dbReference type="InterPro" id="IPR029510">
    <property type="entry name" value="Ald_DH_CS_GLU"/>
</dbReference>
<feature type="domain" description="Aldehyde dehydrogenase" evidence="6">
    <location>
        <begin position="24"/>
        <end position="472"/>
    </location>
</feature>
<dbReference type="AlphaFoldDB" id="A0A430L0X0"/>
<dbReference type="PROSITE" id="PS00687">
    <property type="entry name" value="ALDEHYDE_DEHYDR_GLU"/>
    <property type="match status" value="1"/>
</dbReference>
<evidence type="ECO:0000313" key="8">
    <source>
        <dbReference type="Proteomes" id="UP000287124"/>
    </source>
</evidence>
<dbReference type="EMBL" id="MIKF01000589">
    <property type="protein sequence ID" value="RTE69358.1"/>
    <property type="molecule type" value="Genomic_DNA"/>
</dbReference>
<dbReference type="InterPro" id="IPR016161">
    <property type="entry name" value="Ald_DH/histidinol_DH"/>
</dbReference>
<dbReference type="InterPro" id="IPR015590">
    <property type="entry name" value="Aldehyde_DH_dom"/>
</dbReference>
<dbReference type="PANTHER" id="PTHR43353:SF6">
    <property type="entry name" value="CYTOPLASMIC ALDEHYDE DEHYDROGENASE (EUROFUNG)"/>
    <property type="match status" value="1"/>
</dbReference>
<dbReference type="Gene3D" id="3.40.605.10">
    <property type="entry name" value="Aldehyde Dehydrogenase, Chain A, domain 1"/>
    <property type="match status" value="1"/>
</dbReference>
<evidence type="ECO:0000313" key="7">
    <source>
        <dbReference type="EMBL" id="RTE69358.1"/>
    </source>
</evidence>